<dbReference type="SUPFAM" id="SSF81296">
    <property type="entry name" value="E set domains"/>
    <property type="match status" value="1"/>
</dbReference>
<dbReference type="PANTHER" id="PTHR48098">
    <property type="entry name" value="ENTEROCHELIN ESTERASE-RELATED"/>
    <property type="match status" value="1"/>
</dbReference>
<reference evidence="2 3" key="1">
    <citation type="submission" date="2020-10" db="EMBL/GenBank/DDBJ databases">
        <title>Connecting structure to function with the recovery of over 1000 high-quality activated sludge metagenome-assembled genomes encoding full-length rRNA genes using long-read sequencing.</title>
        <authorList>
            <person name="Singleton C.M."/>
            <person name="Petriglieri F."/>
            <person name="Kristensen J.M."/>
            <person name="Kirkegaard R.H."/>
            <person name="Michaelsen T.Y."/>
            <person name="Andersen M.H."/>
            <person name="Karst S.M."/>
            <person name="Dueholm M.S."/>
            <person name="Nielsen P.H."/>
            <person name="Albertsen M."/>
        </authorList>
    </citation>
    <scope>NUCLEOTIDE SEQUENCE [LARGE SCALE GENOMIC DNA]</scope>
    <source>
        <strain evidence="2">Ribe_18-Q3-R11-54_BAT3C.373</strain>
    </source>
</reference>
<dbReference type="InterPro" id="IPR000801">
    <property type="entry name" value="Esterase-like"/>
</dbReference>
<comment type="caution">
    <text evidence="2">The sequence shown here is derived from an EMBL/GenBank/DDBJ whole genome shotgun (WGS) entry which is preliminary data.</text>
</comment>
<proteinExistence type="predicted"/>
<dbReference type="InterPro" id="IPR013783">
    <property type="entry name" value="Ig-like_fold"/>
</dbReference>
<evidence type="ECO:0000313" key="3">
    <source>
        <dbReference type="Proteomes" id="UP000808349"/>
    </source>
</evidence>
<feature type="domain" description="CBM20" evidence="1">
    <location>
        <begin position="20"/>
        <end position="113"/>
    </location>
</feature>
<dbReference type="NCBIfam" id="TIGR04183">
    <property type="entry name" value="Por_Secre_tail"/>
    <property type="match status" value="1"/>
</dbReference>
<dbReference type="InterPro" id="IPR050583">
    <property type="entry name" value="Mycobacterial_A85_antigen"/>
</dbReference>
<dbReference type="Pfam" id="PF00756">
    <property type="entry name" value="Esterase"/>
    <property type="match status" value="1"/>
</dbReference>
<dbReference type="EMBL" id="JADKFW010000007">
    <property type="protein sequence ID" value="MBK9718068.1"/>
    <property type="molecule type" value="Genomic_DNA"/>
</dbReference>
<dbReference type="InterPro" id="IPR014756">
    <property type="entry name" value="Ig_E-set"/>
</dbReference>
<dbReference type="SMART" id="SM01065">
    <property type="entry name" value="CBM_2"/>
    <property type="match status" value="1"/>
</dbReference>
<dbReference type="SUPFAM" id="SSF53474">
    <property type="entry name" value="alpha/beta-Hydrolases"/>
    <property type="match status" value="1"/>
</dbReference>
<organism evidence="2 3">
    <name type="scientific">Candidatus Defluviibacterium haderslevense</name>
    <dbReference type="NCBI Taxonomy" id="2981993"/>
    <lineage>
        <taxon>Bacteria</taxon>
        <taxon>Pseudomonadati</taxon>
        <taxon>Bacteroidota</taxon>
        <taxon>Saprospiria</taxon>
        <taxon>Saprospirales</taxon>
        <taxon>Saprospiraceae</taxon>
        <taxon>Candidatus Defluviibacterium</taxon>
    </lineage>
</organism>
<dbReference type="AlphaFoldDB" id="A0A9D7S967"/>
<dbReference type="PANTHER" id="PTHR48098:SF6">
    <property type="entry name" value="FERRI-BACILLIBACTIN ESTERASE BESA"/>
    <property type="match status" value="1"/>
</dbReference>
<evidence type="ECO:0000313" key="2">
    <source>
        <dbReference type="EMBL" id="MBK9718068.1"/>
    </source>
</evidence>
<dbReference type="InterPro" id="IPR029058">
    <property type="entry name" value="AB_hydrolase_fold"/>
</dbReference>
<gene>
    <name evidence="2" type="ORF">IPO85_11260</name>
</gene>
<protein>
    <submittedName>
        <fullName evidence="2">T9SS type A sorting domain-containing protein</fullName>
    </submittedName>
</protein>
<accession>A0A9D7S967</accession>
<dbReference type="Gene3D" id="2.60.40.10">
    <property type="entry name" value="Immunoglobulins"/>
    <property type="match status" value="1"/>
</dbReference>
<dbReference type="Gene3D" id="3.40.50.1820">
    <property type="entry name" value="alpha/beta hydrolase"/>
    <property type="match status" value="1"/>
</dbReference>
<dbReference type="Proteomes" id="UP000808349">
    <property type="component" value="Unassembled WGS sequence"/>
</dbReference>
<dbReference type="Pfam" id="PF18962">
    <property type="entry name" value="Por_Secre_tail"/>
    <property type="match status" value="1"/>
</dbReference>
<sequence length="464" mass="53039">MKLISYIFIYLISNQYIDAQWTIIIKNIPASTPSNASIYIAGSFNNWNPADQAFKLVQVGPKEFQIDLNISKGIYEFKFTRGNWNSVEGTSSGVYIPNRKFSYNGSKDTAYLDISGWEDLDKFNSGNSTAGPNVKIITNNFYIPQLDRQRRIWIYTPPDYDQTIDRLPILYMFDGQNLFDQYTSFAGEWCVDETLDQLFKEQHFRIIIVGIDNGGTERLDEYTPWPNLSYGGGKGDLTIRFIVETLKPYIDAHYRTIDKASSTGLMGSSLGGLLSNYGILHYQNIFHKAGIFSPSFWYSNEAFLQAGKDPISNPLKIYMIGGQQEGSNMAENMLRMKDSLLSHGMRNDLLKVSIHPDGTHNETYWKREFGRAVTWLFQDAVNVIQDYPNESLQIFPNRVHDLLQINCLSCEGQIIIYDSLGQFVNAYSFKHSKSINVSQLKTGKYFIKFISKEGYANDSVFIKF</sequence>
<dbReference type="GO" id="GO:2001070">
    <property type="term" value="F:starch binding"/>
    <property type="evidence" value="ECO:0007669"/>
    <property type="project" value="InterPro"/>
</dbReference>
<dbReference type="InterPro" id="IPR026444">
    <property type="entry name" value="Secre_tail"/>
</dbReference>
<dbReference type="InterPro" id="IPR002044">
    <property type="entry name" value="CBM20"/>
</dbReference>
<name>A0A9D7S967_9BACT</name>
<evidence type="ECO:0000259" key="1">
    <source>
        <dbReference type="SMART" id="SM01065"/>
    </source>
</evidence>